<dbReference type="CDD" id="cd17470">
    <property type="entry name" value="T3SS_Flik_C"/>
    <property type="match status" value="1"/>
</dbReference>
<dbReference type="InterPro" id="IPR038610">
    <property type="entry name" value="FliK-like_C_sf"/>
</dbReference>
<dbReference type="STRING" id="146817.SAMN04488502_101710"/>
<protein>
    <submittedName>
        <fullName evidence="3">Hook-length control protein FliK</fullName>
    </submittedName>
</protein>
<dbReference type="AlphaFoldDB" id="A0A1G9ML81"/>
<dbReference type="InterPro" id="IPR052563">
    <property type="entry name" value="FliK"/>
</dbReference>
<dbReference type="PANTHER" id="PTHR37533">
    <property type="entry name" value="FLAGELLAR HOOK-LENGTH CONTROL PROTEIN"/>
    <property type="match status" value="1"/>
</dbReference>
<dbReference type="Pfam" id="PF02120">
    <property type="entry name" value="Flg_hook"/>
    <property type="match status" value="1"/>
</dbReference>
<proteinExistence type="predicted"/>
<dbReference type="RefSeq" id="WP_245698001.1">
    <property type="nucleotide sequence ID" value="NZ_FNHB01000001.1"/>
</dbReference>
<dbReference type="PANTHER" id="PTHR37533:SF2">
    <property type="entry name" value="FLAGELLAR HOOK-LENGTH CONTROL PROTEIN"/>
    <property type="match status" value="1"/>
</dbReference>
<dbReference type="EMBL" id="FNHB01000001">
    <property type="protein sequence ID" value="SDL74415.1"/>
    <property type="molecule type" value="Genomic_DNA"/>
</dbReference>
<name>A0A1G9ML81_9FIRM</name>
<evidence type="ECO:0000313" key="4">
    <source>
        <dbReference type="Proteomes" id="UP000214880"/>
    </source>
</evidence>
<accession>A0A1G9ML81</accession>
<gene>
    <name evidence="3" type="ORF">SAMN04488502_101710</name>
</gene>
<feature type="region of interest" description="Disordered" evidence="1">
    <location>
        <begin position="242"/>
        <end position="272"/>
    </location>
</feature>
<feature type="compositionally biased region" description="Polar residues" evidence="1">
    <location>
        <begin position="242"/>
        <end position="252"/>
    </location>
</feature>
<evidence type="ECO:0000313" key="3">
    <source>
        <dbReference type="EMBL" id="SDL74415.1"/>
    </source>
</evidence>
<dbReference type="Gene3D" id="3.30.750.140">
    <property type="match status" value="1"/>
</dbReference>
<dbReference type="InterPro" id="IPR021136">
    <property type="entry name" value="Flagellar_hook_control-like_C"/>
</dbReference>
<evidence type="ECO:0000256" key="1">
    <source>
        <dbReference type="SAM" id="MobiDB-lite"/>
    </source>
</evidence>
<organism evidence="3 4">
    <name type="scientific">Dendrosporobacter quercicolus</name>
    <dbReference type="NCBI Taxonomy" id="146817"/>
    <lineage>
        <taxon>Bacteria</taxon>
        <taxon>Bacillati</taxon>
        <taxon>Bacillota</taxon>
        <taxon>Negativicutes</taxon>
        <taxon>Selenomonadales</taxon>
        <taxon>Sporomusaceae</taxon>
        <taxon>Dendrosporobacter</taxon>
    </lineage>
</organism>
<feature type="region of interest" description="Disordered" evidence="1">
    <location>
        <begin position="192"/>
        <end position="224"/>
    </location>
</feature>
<reference evidence="3 4" key="1">
    <citation type="submission" date="2016-10" db="EMBL/GenBank/DDBJ databases">
        <authorList>
            <person name="de Groot N.N."/>
        </authorList>
    </citation>
    <scope>NUCLEOTIDE SEQUENCE [LARGE SCALE GENOMIC DNA]</scope>
    <source>
        <strain evidence="3 4">DSM 1736</strain>
    </source>
</reference>
<sequence length="444" mass="46451">MNAIMSDVIMNSAAAGGRGQESAKTAAGCQKGQTFSDAMAAATTDDEQDIPDGKGQKDIMLPFTMPAMVTIEPAVIPADPGAAAEAGAETEFPNVVAALPAQPEDMPASQQTGLKNQAPIPLTQAEAAVPELQADSGMTKSTGSAVIVTNAGRQGTAKAEAAPVNPLQEMLSADGNEDPVTSVNTAGQMLRKDQKDQNTAPVQVKSAASLPGNVNTQPTAAVEADAEQPELTAVPGAVNKAAATTTGKSTEPVNVKPENKANLTSTDGETGEAEPVKNVFAELLQQRTTQTHPTEAKGAATQFVKDTHNITTQIVEQAQLLKNNQETQMIIKLKPEHLGELTLKVTVDKGIVNASFHSDHAEVRTVLEASLQQLKQELSNQGLKVDTVGVYAGLGQFLSNGQREAPQQPIMKFKNKLAGEDAFEEAEAVLSNQAVSDDGVDYRV</sequence>
<feature type="domain" description="Flagellar hook-length control protein-like C-terminal" evidence="2">
    <location>
        <begin position="316"/>
        <end position="393"/>
    </location>
</feature>
<keyword evidence="4" id="KW-1185">Reference proteome</keyword>
<dbReference type="Proteomes" id="UP000214880">
    <property type="component" value="Unassembled WGS sequence"/>
</dbReference>
<evidence type="ECO:0000259" key="2">
    <source>
        <dbReference type="Pfam" id="PF02120"/>
    </source>
</evidence>